<dbReference type="AlphaFoldDB" id="Q6CVR0"/>
<dbReference type="InterPro" id="IPR036291">
    <property type="entry name" value="NAD(P)-bd_dom_sf"/>
</dbReference>
<evidence type="ECO:0000313" key="2">
    <source>
        <dbReference type="Proteomes" id="UP000000598"/>
    </source>
</evidence>
<keyword evidence="2" id="KW-1185">Reference proteome</keyword>
<dbReference type="Gene3D" id="3.40.50.720">
    <property type="entry name" value="NAD(P)-binding Rossmann-like Domain"/>
    <property type="match status" value="1"/>
</dbReference>
<gene>
    <name evidence="1" type="ORF">KLLA0_B10120g</name>
</gene>
<dbReference type="InParanoid" id="Q6CVR0"/>
<sequence>MPDFYTLLLGGSGLTGKSVLQQMLSLPSYFPVIDVPTLTSNLELNHHIIIITRSQFDLGTEVEKISSMFQKSDLVEWKCVFNESSNTISYSTTIHDLISICVNVEVTTIKEPDSTKWAQMIPHHIFINDPSADLSVISCLGSTSARSKRTGVARDWVDKILNLDILKAILNNDILSQKLSQYIIMTSFNNFAISRMFPYFKAKQELETNTQFLLQNHRASIVILRPGPLIGKHGSTSSFTVPELDDRLLHSILRYKKAIFHHYVRRMNEWKDVGIATRTSELVAQFSYNMPGAFFVGYPVKVLDCAHVIVTERVKHFKLPSLQPQKVTYFSSQQIDSYKAKNEIAHIY</sequence>
<name>Q6CVR0_KLULA</name>
<dbReference type="SUPFAM" id="SSF51735">
    <property type="entry name" value="NAD(P)-binding Rossmann-fold domains"/>
    <property type="match status" value="1"/>
</dbReference>
<dbReference type="STRING" id="284590.Q6CVR0"/>
<accession>Q6CVR0</accession>
<protein>
    <submittedName>
        <fullName evidence="1">KLLA0B10120p</fullName>
    </submittedName>
</protein>
<dbReference type="FunCoup" id="Q6CVR0">
    <property type="interactions" value="25"/>
</dbReference>
<dbReference type="HOGENOM" id="CLU_036495_0_0_1"/>
<dbReference type="PaxDb" id="284590-Q6CVR0"/>
<dbReference type="KEGG" id="kla:KLLA0_B10120g"/>
<organism evidence="1 2">
    <name type="scientific">Kluyveromyces lactis (strain ATCC 8585 / CBS 2359 / DSM 70799 / NBRC 1267 / NRRL Y-1140 / WM37)</name>
    <name type="common">Yeast</name>
    <name type="synonym">Candida sphaerica</name>
    <dbReference type="NCBI Taxonomy" id="284590"/>
    <lineage>
        <taxon>Eukaryota</taxon>
        <taxon>Fungi</taxon>
        <taxon>Dikarya</taxon>
        <taxon>Ascomycota</taxon>
        <taxon>Saccharomycotina</taxon>
        <taxon>Saccharomycetes</taxon>
        <taxon>Saccharomycetales</taxon>
        <taxon>Saccharomycetaceae</taxon>
        <taxon>Kluyveromyces</taxon>
    </lineage>
</organism>
<dbReference type="eggNOG" id="ENOG502RZQF">
    <property type="taxonomic scope" value="Eukaryota"/>
</dbReference>
<proteinExistence type="predicted"/>
<dbReference type="EMBL" id="CR382122">
    <property type="protein sequence ID" value="CAH02372.1"/>
    <property type="molecule type" value="Genomic_DNA"/>
</dbReference>
<reference evidence="1 2" key="1">
    <citation type="journal article" date="2004" name="Nature">
        <title>Genome evolution in yeasts.</title>
        <authorList>
            <consortium name="Genolevures"/>
            <person name="Dujon B."/>
            <person name="Sherman D."/>
            <person name="Fischer G."/>
            <person name="Durrens P."/>
            <person name="Casaregola S."/>
            <person name="Lafontaine I."/>
            <person name="de Montigny J."/>
            <person name="Marck C."/>
            <person name="Neuveglise C."/>
            <person name="Talla E."/>
            <person name="Goffard N."/>
            <person name="Frangeul L."/>
            <person name="Aigle M."/>
            <person name="Anthouard V."/>
            <person name="Babour A."/>
            <person name="Barbe V."/>
            <person name="Barnay S."/>
            <person name="Blanchin S."/>
            <person name="Beckerich J.M."/>
            <person name="Beyne E."/>
            <person name="Bleykasten C."/>
            <person name="Boisrame A."/>
            <person name="Boyer J."/>
            <person name="Cattolico L."/>
            <person name="Confanioleri F."/>
            <person name="de Daruvar A."/>
            <person name="Despons L."/>
            <person name="Fabre E."/>
            <person name="Fairhead C."/>
            <person name="Ferry-Dumazet H."/>
            <person name="Groppi A."/>
            <person name="Hantraye F."/>
            <person name="Hennequin C."/>
            <person name="Jauniaux N."/>
            <person name="Joyet P."/>
            <person name="Kachouri R."/>
            <person name="Kerrest A."/>
            <person name="Koszul R."/>
            <person name="Lemaire M."/>
            <person name="Lesur I."/>
            <person name="Ma L."/>
            <person name="Muller H."/>
            <person name="Nicaud J.M."/>
            <person name="Nikolski M."/>
            <person name="Oztas S."/>
            <person name="Ozier-Kalogeropoulos O."/>
            <person name="Pellenz S."/>
            <person name="Potier S."/>
            <person name="Richard G.F."/>
            <person name="Straub M.L."/>
            <person name="Suleau A."/>
            <person name="Swennene D."/>
            <person name="Tekaia F."/>
            <person name="Wesolowski-Louvel M."/>
            <person name="Westhof E."/>
            <person name="Wirth B."/>
            <person name="Zeniou-Meyer M."/>
            <person name="Zivanovic I."/>
            <person name="Bolotin-Fukuhara M."/>
            <person name="Thierry A."/>
            <person name="Bouchier C."/>
            <person name="Caudron B."/>
            <person name="Scarpelli C."/>
            <person name="Gaillardin C."/>
            <person name="Weissenbach J."/>
            <person name="Wincker P."/>
            <person name="Souciet J.L."/>
        </authorList>
    </citation>
    <scope>NUCLEOTIDE SEQUENCE [LARGE SCALE GENOMIC DNA]</scope>
    <source>
        <strain evidence="2">ATCC 8585 / CBS 2359 / DSM 70799 / NBRC 1267 / NRRL Y-1140 / WM37</strain>
    </source>
</reference>
<evidence type="ECO:0000313" key="1">
    <source>
        <dbReference type="EMBL" id="CAH02372.1"/>
    </source>
</evidence>
<dbReference type="InterPro" id="IPR014843">
    <property type="entry name" value="Him1/Fmp52"/>
</dbReference>
<dbReference type="Proteomes" id="UP000000598">
    <property type="component" value="Chromosome B"/>
</dbReference>
<dbReference type="Pfam" id="PF08732">
    <property type="entry name" value="HIM1"/>
    <property type="match status" value="1"/>
</dbReference>